<name>A0AAN7YM63_9PEZI</name>
<protein>
    <submittedName>
        <fullName evidence="2">Uncharacterized protein</fullName>
    </submittedName>
</protein>
<reference evidence="2" key="1">
    <citation type="submission" date="2023-08" db="EMBL/GenBank/DDBJ databases">
        <title>Black Yeasts Isolated from many extreme environments.</title>
        <authorList>
            <person name="Coleine C."/>
            <person name="Stajich J.E."/>
            <person name="Selbmann L."/>
        </authorList>
    </citation>
    <scope>NUCLEOTIDE SEQUENCE</scope>
    <source>
        <strain evidence="2">CCFEE 5401</strain>
    </source>
</reference>
<proteinExistence type="predicted"/>
<gene>
    <name evidence="2" type="ORF">LTR62_008475</name>
</gene>
<organism evidence="2 3">
    <name type="scientific">Meristemomyces frigidus</name>
    <dbReference type="NCBI Taxonomy" id="1508187"/>
    <lineage>
        <taxon>Eukaryota</taxon>
        <taxon>Fungi</taxon>
        <taxon>Dikarya</taxon>
        <taxon>Ascomycota</taxon>
        <taxon>Pezizomycotina</taxon>
        <taxon>Dothideomycetes</taxon>
        <taxon>Dothideomycetidae</taxon>
        <taxon>Mycosphaerellales</taxon>
        <taxon>Teratosphaeriaceae</taxon>
        <taxon>Meristemomyces</taxon>
    </lineage>
</organism>
<comment type="caution">
    <text evidence="2">The sequence shown here is derived from an EMBL/GenBank/DDBJ whole genome shotgun (WGS) entry which is preliminary data.</text>
</comment>
<evidence type="ECO:0000256" key="1">
    <source>
        <dbReference type="SAM" id="SignalP"/>
    </source>
</evidence>
<sequence>MQLSLALALTLTLFSLFSLSTLAGSICNSGEIALSVNQLCTTEHASSCSWNNDASVVSDGNNVPDAIYIDGDVCGNCYQPGNGHSAFSSAFSYENYTSVDWCCGKEN</sequence>
<evidence type="ECO:0000313" key="2">
    <source>
        <dbReference type="EMBL" id="KAK5116149.1"/>
    </source>
</evidence>
<dbReference type="EMBL" id="JAVRRL010000009">
    <property type="protein sequence ID" value="KAK5116149.1"/>
    <property type="molecule type" value="Genomic_DNA"/>
</dbReference>
<keyword evidence="1" id="KW-0732">Signal</keyword>
<dbReference type="AlphaFoldDB" id="A0AAN7YM63"/>
<dbReference type="Proteomes" id="UP001310890">
    <property type="component" value="Unassembled WGS sequence"/>
</dbReference>
<feature type="chain" id="PRO_5042853897" evidence="1">
    <location>
        <begin position="24"/>
        <end position="107"/>
    </location>
</feature>
<feature type="signal peptide" evidence="1">
    <location>
        <begin position="1"/>
        <end position="23"/>
    </location>
</feature>
<accession>A0AAN7YM63</accession>
<evidence type="ECO:0000313" key="3">
    <source>
        <dbReference type="Proteomes" id="UP001310890"/>
    </source>
</evidence>